<keyword evidence="1" id="KW-0479">Metal-binding</keyword>
<reference evidence="4" key="1">
    <citation type="submission" date="2020-05" db="EMBL/GenBank/DDBJ databases">
        <title>Phylogenomic resolution of chytrid fungi.</title>
        <authorList>
            <person name="Stajich J.E."/>
            <person name="Amses K."/>
            <person name="Simmons R."/>
            <person name="Seto K."/>
            <person name="Myers J."/>
            <person name="Bonds A."/>
            <person name="Quandt C.A."/>
            <person name="Barry K."/>
            <person name="Liu P."/>
            <person name="Grigoriev I."/>
            <person name="Longcore J.E."/>
            <person name="James T.Y."/>
        </authorList>
    </citation>
    <scope>NUCLEOTIDE SEQUENCE</scope>
    <source>
        <strain evidence="4">JEL0318</strain>
    </source>
</reference>
<feature type="domain" description="C2H2-type" evidence="3">
    <location>
        <begin position="366"/>
        <end position="389"/>
    </location>
</feature>
<evidence type="ECO:0000256" key="2">
    <source>
        <dbReference type="SAM" id="MobiDB-lite"/>
    </source>
</evidence>
<dbReference type="PROSITE" id="PS00028">
    <property type="entry name" value="ZINC_FINGER_C2H2_1"/>
    <property type="match status" value="2"/>
</dbReference>
<gene>
    <name evidence="4" type="ORF">HK097_005584</name>
</gene>
<dbReference type="InterPro" id="IPR036236">
    <property type="entry name" value="Znf_C2H2_sf"/>
</dbReference>
<dbReference type="Proteomes" id="UP001212841">
    <property type="component" value="Unassembled WGS sequence"/>
</dbReference>
<keyword evidence="1" id="KW-0862">Zinc</keyword>
<sequence>MPSTTHEVMPPLQSSLPPLVEDFTLFENHADMTPHDDAAALFGPSLPAQCDNLIVGATVGNDGRTEQCERNALLLIPTLGDGGDGDTSVEGLSPEGAEVPCDDPMEDWAGFERPMFGGETELAERFFSSRGEQGGVAGHLCVACGDKILTGGAFVIDNKDSTTVMVDQQQQQSDDLFEELLNCENTGAPLSPMEGLSASLPELAQSDSFFAAIDEIVASPSTPANLTATEDLNQLISFSTDFDDLWSGLCDPSQIDSSPVPALSSPTESNVSTDFSPFLSPISISTSDFPTSPVDSLFFPPSPSPSEEITIHVEKSKDATVDDIDRLEKHADGNYYCPHPECERPFERRYNLKTHYAAKHADMKDYPCGVCCRSFARKYDMVRHMKTKHNVTGHVVVGGRVSKPGKPRAGKAKALARSPLFPGR</sequence>
<protein>
    <recommendedName>
        <fullName evidence="3">C2H2-type domain-containing protein</fullName>
    </recommendedName>
</protein>
<keyword evidence="1" id="KW-0863">Zinc-finger</keyword>
<dbReference type="Pfam" id="PF13894">
    <property type="entry name" value="zf-C2H2_4"/>
    <property type="match status" value="1"/>
</dbReference>
<evidence type="ECO:0000256" key="1">
    <source>
        <dbReference type="PROSITE-ProRule" id="PRU00042"/>
    </source>
</evidence>
<comment type="caution">
    <text evidence="4">The sequence shown here is derived from an EMBL/GenBank/DDBJ whole genome shotgun (WGS) entry which is preliminary data.</text>
</comment>
<organism evidence="4 5">
    <name type="scientific">Rhizophlyctis rosea</name>
    <dbReference type="NCBI Taxonomy" id="64517"/>
    <lineage>
        <taxon>Eukaryota</taxon>
        <taxon>Fungi</taxon>
        <taxon>Fungi incertae sedis</taxon>
        <taxon>Chytridiomycota</taxon>
        <taxon>Chytridiomycota incertae sedis</taxon>
        <taxon>Chytridiomycetes</taxon>
        <taxon>Rhizophlyctidales</taxon>
        <taxon>Rhizophlyctidaceae</taxon>
        <taxon>Rhizophlyctis</taxon>
    </lineage>
</organism>
<feature type="region of interest" description="Disordered" evidence="2">
    <location>
        <begin position="399"/>
        <end position="424"/>
    </location>
</feature>
<evidence type="ECO:0000313" key="5">
    <source>
        <dbReference type="Proteomes" id="UP001212841"/>
    </source>
</evidence>
<dbReference type="Pfam" id="PF00096">
    <property type="entry name" value="zf-C2H2"/>
    <property type="match status" value="1"/>
</dbReference>
<dbReference type="EMBL" id="JADGJD010000261">
    <property type="protein sequence ID" value="KAJ3052822.1"/>
    <property type="molecule type" value="Genomic_DNA"/>
</dbReference>
<evidence type="ECO:0000259" key="3">
    <source>
        <dbReference type="PROSITE" id="PS50157"/>
    </source>
</evidence>
<feature type="domain" description="C2H2-type" evidence="3">
    <location>
        <begin position="335"/>
        <end position="365"/>
    </location>
</feature>
<keyword evidence="5" id="KW-1185">Reference proteome</keyword>
<dbReference type="SUPFAM" id="SSF57667">
    <property type="entry name" value="beta-beta-alpha zinc fingers"/>
    <property type="match status" value="1"/>
</dbReference>
<dbReference type="SMART" id="SM00355">
    <property type="entry name" value="ZnF_C2H2"/>
    <property type="match status" value="2"/>
</dbReference>
<accession>A0AAD5SEW5</accession>
<proteinExistence type="predicted"/>
<evidence type="ECO:0000313" key="4">
    <source>
        <dbReference type="EMBL" id="KAJ3052822.1"/>
    </source>
</evidence>
<dbReference type="AlphaFoldDB" id="A0AAD5SEW5"/>
<dbReference type="PROSITE" id="PS50157">
    <property type="entry name" value="ZINC_FINGER_C2H2_2"/>
    <property type="match status" value="2"/>
</dbReference>
<name>A0AAD5SEW5_9FUNG</name>
<dbReference type="InterPro" id="IPR013087">
    <property type="entry name" value="Znf_C2H2_type"/>
</dbReference>
<dbReference type="GO" id="GO:0008270">
    <property type="term" value="F:zinc ion binding"/>
    <property type="evidence" value="ECO:0007669"/>
    <property type="project" value="UniProtKB-KW"/>
</dbReference>
<dbReference type="Gene3D" id="3.30.160.60">
    <property type="entry name" value="Classic Zinc Finger"/>
    <property type="match status" value="2"/>
</dbReference>